<organism evidence="9 10">
    <name type="scientific">Rhizomicrobium palustre</name>
    <dbReference type="NCBI Taxonomy" id="189966"/>
    <lineage>
        <taxon>Bacteria</taxon>
        <taxon>Pseudomonadati</taxon>
        <taxon>Pseudomonadota</taxon>
        <taxon>Alphaproteobacteria</taxon>
        <taxon>Micropepsales</taxon>
        <taxon>Micropepsaceae</taxon>
        <taxon>Rhizomicrobium</taxon>
    </lineage>
</organism>
<dbReference type="HAMAP" id="MF_01374">
    <property type="entry name" value="Glyoxalase_2"/>
    <property type="match status" value="1"/>
</dbReference>
<dbReference type="InterPro" id="IPR050110">
    <property type="entry name" value="Glyoxalase_II_hydrolase"/>
</dbReference>
<reference evidence="9 10" key="1">
    <citation type="submission" date="2020-03" db="EMBL/GenBank/DDBJ databases">
        <title>Genomic Encyclopedia of Type Strains, Phase IV (KMG-IV): sequencing the most valuable type-strain genomes for metagenomic binning, comparative biology and taxonomic classification.</title>
        <authorList>
            <person name="Goeker M."/>
        </authorList>
    </citation>
    <scope>NUCLEOTIDE SEQUENCE [LARGE SCALE GENOMIC DNA]</scope>
    <source>
        <strain evidence="9 10">DSM 19867</strain>
    </source>
</reference>
<feature type="binding site" evidence="7">
    <location>
        <position position="127"/>
    </location>
    <ligand>
        <name>Zn(2+)</name>
        <dbReference type="ChEBI" id="CHEBI:29105"/>
        <label>1</label>
    </ligand>
</feature>
<comment type="catalytic activity">
    <reaction evidence="1 7">
        <text>an S-(2-hydroxyacyl)glutathione + H2O = a 2-hydroxy carboxylate + glutathione + H(+)</text>
        <dbReference type="Rhea" id="RHEA:21864"/>
        <dbReference type="ChEBI" id="CHEBI:15377"/>
        <dbReference type="ChEBI" id="CHEBI:15378"/>
        <dbReference type="ChEBI" id="CHEBI:57925"/>
        <dbReference type="ChEBI" id="CHEBI:58896"/>
        <dbReference type="ChEBI" id="CHEBI:71261"/>
        <dbReference type="EC" id="3.1.2.6"/>
    </reaction>
</comment>
<feature type="binding site" evidence="7">
    <location>
        <position position="56"/>
    </location>
    <ligand>
        <name>Zn(2+)</name>
        <dbReference type="ChEBI" id="CHEBI:29105"/>
        <label>2</label>
    </ligand>
</feature>
<evidence type="ECO:0000313" key="10">
    <source>
        <dbReference type="Proteomes" id="UP000570514"/>
    </source>
</evidence>
<sequence length="249" mass="26744">MSLAVEIIPCLEDNYAYLITAKDLTAVIDPPEAESIMAALKGRHLTHILNTHHHHDHSGGNLSLKEQYGACIVGPQSDWARIPGITDGATEAQGWQFGPYAMTVLEVPGHTRGAVAYALGGAVFTGDTLFSLGCGRLFEGTPEMMVASLKKIASLPDHTAVYPGHEYTLTNARFALSLESGNAALQARAEEVAQLRKAGKPAIPSTIGQEKATNPFLRTHSAEIRKSLGLEGADDVTVFAEIRRRKDAF</sequence>
<keyword evidence="5 7" id="KW-0378">Hydrolase</keyword>
<comment type="caution">
    <text evidence="9">The sequence shown here is derived from an EMBL/GenBank/DDBJ whole genome shotgun (WGS) entry which is preliminary data.</text>
</comment>
<dbReference type="InterPro" id="IPR035680">
    <property type="entry name" value="Clx_II_MBL"/>
</dbReference>
<dbReference type="AlphaFoldDB" id="A0A846MY57"/>
<dbReference type="UniPathway" id="UPA00619">
    <property type="reaction ID" value="UER00676"/>
</dbReference>
<dbReference type="InterPro" id="IPR017782">
    <property type="entry name" value="Hydroxyacylglutathione_Hdrlase"/>
</dbReference>
<evidence type="ECO:0000256" key="5">
    <source>
        <dbReference type="ARBA" id="ARBA00022801"/>
    </source>
</evidence>
<feature type="binding site" evidence="7">
    <location>
        <position position="52"/>
    </location>
    <ligand>
        <name>Zn(2+)</name>
        <dbReference type="ChEBI" id="CHEBI:29105"/>
        <label>1</label>
    </ligand>
</feature>
<dbReference type="Gene3D" id="3.60.15.10">
    <property type="entry name" value="Ribonuclease Z/Hydroxyacylglutathione hydrolase-like"/>
    <property type="match status" value="1"/>
</dbReference>
<feature type="binding site" evidence="7">
    <location>
        <position position="57"/>
    </location>
    <ligand>
        <name>Zn(2+)</name>
        <dbReference type="ChEBI" id="CHEBI:29105"/>
        <label>2</label>
    </ligand>
</feature>
<accession>A0A846MY57</accession>
<name>A0A846MY57_9PROT</name>
<dbReference type="InterPro" id="IPR032282">
    <property type="entry name" value="HAGH_C"/>
</dbReference>
<evidence type="ECO:0000256" key="4">
    <source>
        <dbReference type="ARBA" id="ARBA00022723"/>
    </source>
</evidence>
<comment type="function">
    <text evidence="7">Thiolesterase that catalyzes the hydrolysis of S-D-lactoyl-glutathione to form glutathione and D-lactic acid.</text>
</comment>
<dbReference type="NCBIfam" id="TIGR03413">
    <property type="entry name" value="GSH_gloB"/>
    <property type="match status" value="1"/>
</dbReference>
<comment type="cofactor">
    <cofactor evidence="7">
        <name>Zn(2+)</name>
        <dbReference type="ChEBI" id="CHEBI:29105"/>
    </cofactor>
    <text evidence="7">Binds 2 Zn(2+) ions per subunit.</text>
</comment>
<comment type="similarity">
    <text evidence="3 7">Belongs to the metallo-beta-lactamase superfamily. Glyoxalase II family.</text>
</comment>
<evidence type="ECO:0000313" key="9">
    <source>
        <dbReference type="EMBL" id="NIK87940.1"/>
    </source>
</evidence>
<feature type="binding site" evidence="7">
    <location>
        <position position="127"/>
    </location>
    <ligand>
        <name>Zn(2+)</name>
        <dbReference type="ChEBI" id="CHEBI:29105"/>
        <label>2</label>
    </ligand>
</feature>
<feature type="domain" description="Metallo-beta-lactamase" evidence="8">
    <location>
        <begin position="13"/>
        <end position="165"/>
    </location>
</feature>
<feature type="binding site" evidence="7">
    <location>
        <position position="110"/>
    </location>
    <ligand>
        <name>Zn(2+)</name>
        <dbReference type="ChEBI" id="CHEBI:29105"/>
        <label>1</label>
    </ligand>
</feature>
<evidence type="ECO:0000256" key="3">
    <source>
        <dbReference type="ARBA" id="ARBA00006759"/>
    </source>
</evidence>
<protein>
    <recommendedName>
        <fullName evidence="7">Hydroxyacylglutathione hydrolase</fullName>
        <ecNumber evidence="7">3.1.2.6</ecNumber>
    </recommendedName>
    <alternativeName>
        <fullName evidence="7">Glyoxalase II</fullName>
        <shortName evidence="7">Glx II</shortName>
    </alternativeName>
</protein>
<dbReference type="PANTHER" id="PTHR43705:SF1">
    <property type="entry name" value="HYDROXYACYLGLUTATHIONE HYDROLASE GLOB"/>
    <property type="match status" value="1"/>
</dbReference>
<evidence type="ECO:0000256" key="1">
    <source>
        <dbReference type="ARBA" id="ARBA00001623"/>
    </source>
</evidence>
<dbReference type="GO" id="GO:0046872">
    <property type="term" value="F:metal ion binding"/>
    <property type="evidence" value="ECO:0007669"/>
    <property type="project" value="UniProtKB-KW"/>
</dbReference>
<dbReference type="Proteomes" id="UP000570514">
    <property type="component" value="Unassembled WGS sequence"/>
</dbReference>
<keyword evidence="4 7" id="KW-0479">Metal-binding</keyword>
<gene>
    <name evidence="7" type="primary">gloB</name>
    <name evidence="9" type="ORF">FHS83_001258</name>
</gene>
<comment type="pathway">
    <text evidence="2 7">Secondary metabolite metabolism; methylglyoxal degradation; (R)-lactate from methylglyoxal: step 2/2.</text>
</comment>
<keyword evidence="6 7" id="KW-0862">Zinc</keyword>
<dbReference type="RefSeq" id="WP_167081959.1">
    <property type="nucleotide sequence ID" value="NZ_BAAADC010000001.1"/>
</dbReference>
<feature type="binding site" evidence="7">
    <location>
        <position position="54"/>
    </location>
    <ligand>
        <name>Zn(2+)</name>
        <dbReference type="ChEBI" id="CHEBI:29105"/>
        <label>1</label>
    </ligand>
</feature>
<evidence type="ECO:0000259" key="8">
    <source>
        <dbReference type="SMART" id="SM00849"/>
    </source>
</evidence>
<dbReference type="GO" id="GO:0004416">
    <property type="term" value="F:hydroxyacylglutathione hydrolase activity"/>
    <property type="evidence" value="ECO:0007669"/>
    <property type="project" value="UniProtKB-UniRule"/>
</dbReference>
<dbReference type="EMBL" id="JAASRM010000001">
    <property type="protein sequence ID" value="NIK87940.1"/>
    <property type="molecule type" value="Genomic_DNA"/>
</dbReference>
<dbReference type="CDD" id="cd07723">
    <property type="entry name" value="hydroxyacylglutathione_hydrolase_MBL-fold"/>
    <property type="match status" value="1"/>
</dbReference>
<dbReference type="SUPFAM" id="SSF56281">
    <property type="entry name" value="Metallo-hydrolase/oxidoreductase"/>
    <property type="match status" value="1"/>
</dbReference>
<proteinExistence type="inferred from homology"/>
<dbReference type="EC" id="3.1.2.6" evidence="7"/>
<dbReference type="Pfam" id="PF00753">
    <property type="entry name" value="Lactamase_B"/>
    <property type="match status" value="1"/>
</dbReference>
<evidence type="ECO:0000256" key="6">
    <source>
        <dbReference type="ARBA" id="ARBA00022833"/>
    </source>
</evidence>
<dbReference type="Pfam" id="PF16123">
    <property type="entry name" value="HAGH_C"/>
    <property type="match status" value="1"/>
</dbReference>
<dbReference type="InterPro" id="IPR001279">
    <property type="entry name" value="Metallo-B-lactamas"/>
</dbReference>
<dbReference type="GO" id="GO:0019243">
    <property type="term" value="P:methylglyoxal catabolic process to D-lactate via S-lactoyl-glutathione"/>
    <property type="evidence" value="ECO:0007669"/>
    <property type="project" value="UniProtKB-UniRule"/>
</dbReference>
<dbReference type="InterPro" id="IPR036866">
    <property type="entry name" value="RibonucZ/Hydroxyglut_hydro"/>
</dbReference>
<comment type="subunit">
    <text evidence="7">Monomer.</text>
</comment>
<feature type="binding site" evidence="7">
    <location>
        <position position="165"/>
    </location>
    <ligand>
        <name>Zn(2+)</name>
        <dbReference type="ChEBI" id="CHEBI:29105"/>
        <label>2</label>
    </ligand>
</feature>
<evidence type="ECO:0000256" key="7">
    <source>
        <dbReference type="HAMAP-Rule" id="MF_01374"/>
    </source>
</evidence>
<dbReference type="PIRSF" id="PIRSF005457">
    <property type="entry name" value="Glx"/>
    <property type="match status" value="1"/>
</dbReference>
<dbReference type="PANTHER" id="PTHR43705">
    <property type="entry name" value="HYDROXYACYLGLUTATHIONE HYDROLASE"/>
    <property type="match status" value="1"/>
</dbReference>
<keyword evidence="10" id="KW-1185">Reference proteome</keyword>
<dbReference type="SMART" id="SM00849">
    <property type="entry name" value="Lactamase_B"/>
    <property type="match status" value="1"/>
</dbReference>
<evidence type="ECO:0000256" key="2">
    <source>
        <dbReference type="ARBA" id="ARBA00004963"/>
    </source>
</evidence>